<dbReference type="PANTHER" id="PTHR24347">
    <property type="entry name" value="SERINE/THREONINE-PROTEIN KINASE"/>
    <property type="match status" value="1"/>
</dbReference>
<keyword evidence="4" id="KW-1185">Reference proteome</keyword>
<organism evidence="3 4">
    <name type="scientific">Sinocyclocheilus rhinocerous</name>
    <dbReference type="NCBI Taxonomy" id="307959"/>
    <lineage>
        <taxon>Eukaryota</taxon>
        <taxon>Metazoa</taxon>
        <taxon>Chordata</taxon>
        <taxon>Craniata</taxon>
        <taxon>Vertebrata</taxon>
        <taxon>Euteleostomi</taxon>
        <taxon>Actinopterygii</taxon>
        <taxon>Neopterygii</taxon>
        <taxon>Teleostei</taxon>
        <taxon>Ostariophysi</taxon>
        <taxon>Cypriniformes</taxon>
        <taxon>Cyprinidae</taxon>
        <taxon>Cyprininae</taxon>
        <taxon>Sinocyclocheilus</taxon>
    </lineage>
</organism>
<sequence>MSEEPGPSGQSQSHSQSQTQSQTQSQPGSSSSSAPTSSSQGSSSGSGTLSSVDTVPVQELQSIPEDEEEVQPQVWGRVIPLVHGLSVLIIQNQKFIVFMFIDKMGDDQPNLPLEFSKKYHIARKIATGVCGEVKLAIEKETCKKVALKTINKHDFPSIGNIYENLTDPKLLNFFIEGEMQRKIFKHVLLYSLQYLHNNGIIHRDLKPENVLLASHDDICLIKITDFNQSKILEESSLMKTLCGTPTYLAPEVFTHAATVGYTKAVDYWSLGVLLFICLGGYPPFNSECSTMSVREQIINGHYRFIPSQWKKVSNEAKDLIKKLLVVDPEKRLSVEEALTHPWLNVRKRKAEEAEGEPPSKRKPGP</sequence>
<evidence type="ECO:0000313" key="3">
    <source>
        <dbReference type="Ensembl" id="ENSSRHP00000056312.1"/>
    </source>
</evidence>
<dbReference type="InterPro" id="IPR008271">
    <property type="entry name" value="Ser/Thr_kinase_AS"/>
</dbReference>
<feature type="compositionally biased region" description="Low complexity" evidence="1">
    <location>
        <begin position="1"/>
        <end position="51"/>
    </location>
</feature>
<protein>
    <submittedName>
        <fullName evidence="3">Serine/threonine-protein kinase Chk2-like</fullName>
    </submittedName>
</protein>
<evidence type="ECO:0000259" key="2">
    <source>
        <dbReference type="PROSITE" id="PS50011"/>
    </source>
</evidence>
<dbReference type="AlphaFoldDB" id="A0A673JQK1"/>
<dbReference type="GO" id="GO:0004672">
    <property type="term" value="F:protein kinase activity"/>
    <property type="evidence" value="ECO:0007669"/>
    <property type="project" value="InterPro"/>
</dbReference>
<proteinExistence type="predicted"/>
<dbReference type="Proteomes" id="UP000472270">
    <property type="component" value="Unassembled WGS sequence"/>
</dbReference>
<dbReference type="InterPro" id="IPR011009">
    <property type="entry name" value="Kinase-like_dom_sf"/>
</dbReference>
<name>A0A673JQK1_9TELE</name>
<dbReference type="GO" id="GO:0005524">
    <property type="term" value="F:ATP binding"/>
    <property type="evidence" value="ECO:0007669"/>
    <property type="project" value="InterPro"/>
</dbReference>
<accession>A0A673JQK1</accession>
<dbReference type="PROSITE" id="PS50011">
    <property type="entry name" value="PROTEIN_KINASE_DOM"/>
    <property type="match status" value="1"/>
</dbReference>
<evidence type="ECO:0000313" key="4">
    <source>
        <dbReference type="Proteomes" id="UP000472270"/>
    </source>
</evidence>
<dbReference type="Gene3D" id="1.10.510.10">
    <property type="entry name" value="Transferase(Phosphotransferase) domain 1"/>
    <property type="match status" value="1"/>
</dbReference>
<evidence type="ECO:0000256" key="1">
    <source>
        <dbReference type="SAM" id="MobiDB-lite"/>
    </source>
</evidence>
<dbReference type="PROSITE" id="PS00108">
    <property type="entry name" value="PROTEIN_KINASE_ST"/>
    <property type="match status" value="1"/>
</dbReference>
<gene>
    <name evidence="3" type="primary">LOC107751420</name>
</gene>
<feature type="domain" description="Protein kinase" evidence="2">
    <location>
        <begin position="38"/>
        <end position="343"/>
    </location>
</feature>
<dbReference type="Pfam" id="PF00069">
    <property type="entry name" value="Pkinase"/>
    <property type="match status" value="1"/>
</dbReference>
<dbReference type="SUPFAM" id="SSF56112">
    <property type="entry name" value="Protein kinase-like (PK-like)"/>
    <property type="match status" value="1"/>
</dbReference>
<reference evidence="3" key="2">
    <citation type="submission" date="2025-09" db="UniProtKB">
        <authorList>
            <consortium name="Ensembl"/>
        </authorList>
    </citation>
    <scope>IDENTIFICATION</scope>
</reference>
<dbReference type="SMART" id="SM00220">
    <property type="entry name" value="S_TKc"/>
    <property type="match status" value="1"/>
</dbReference>
<dbReference type="Gene3D" id="3.30.200.20">
    <property type="entry name" value="Phosphorylase Kinase, domain 1"/>
    <property type="match status" value="1"/>
</dbReference>
<feature type="region of interest" description="Disordered" evidence="1">
    <location>
        <begin position="1"/>
        <end position="52"/>
    </location>
</feature>
<dbReference type="InterPro" id="IPR000719">
    <property type="entry name" value="Prot_kinase_dom"/>
</dbReference>
<dbReference type="Ensembl" id="ENSSRHT00000057883.1">
    <property type="protein sequence ID" value="ENSSRHP00000056312.1"/>
    <property type="gene ID" value="ENSSRHG00000028254.1"/>
</dbReference>
<reference evidence="3" key="1">
    <citation type="submission" date="2025-08" db="UniProtKB">
        <authorList>
            <consortium name="Ensembl"/>
        </authorList>
    </citation>
    <scope>IDENTIFICATION</scope>
</reference>